<name>K1VAK2_9ZZZZ</name>
<dbReference type="Pfam" id="PF00239">
    <property type="entry name" value="Resolvase"/>
    <property type="match status" value="1"/>
</dbReference>
<protein>
    <recommendedName>
        <fullName evidence="1">Resolvase/invertase-type recombinase catalytic domain-containing protein</fullName>
    </recommendedName>
</protein>
<dbReference type="SUPFAM" id="SSF53041">
    <property type="entry name" value="Resolvase-like"/>
    <property type="match status" value="1"/>
</dbReference>
<feature type="non-terminal residue" evidence="2">
    <location>
        <position position="1"/>
    </location>
</feature>
<reference evidence="2" key="1">
    <citation type="journal article" date="2013" name="Environ. Microbiol.">
        <title>Microbiota from the distal guts of lean and obese adolescents exhibit partial functional redundancy besides clear differences in community structure.</title>
        <authorList>
            <person name="Ferrer M."/>
            <person name="Ruiz A."/>
            <person name="Lanza F."/>
            <person name="Haange S.B."/>
            <person name="Oberbach A."/>
            <person name="Till H."/>
            <person name="Bargiela R."/>
            <person name="Campoy C."/>
            <person name="Segura M.T."/>
            <person name="Richter M."/>
            <person name="von Bergen M."/>
            <person name="Seifert J."/>
            <person name="Suarez A."/>
        </authorList>
    </citation>
    <scope>NUCLEOTIDE SEQUENCE</scope>
</reference>
<proteinExistence type="predicted"/>
<dbReference type="InterPro" id="IPR036162">
    <property type="entry name" value="Resolvase-like_N_sf"/>
</dbReference>
<dbReference type="EMBL" id="AJWY01000588">
    <property type="protein sequence ID" value="EKC80966.1"/>
    <property type="molecule type" value="Genomic_DNA"/>
</dbReference>
<organism evidence="2">
    <name type="scientific">human gut metagenome</name>
    <dbReference type="NCBI Taxonomy" id="408170"/>
    <lineage>
        <taxon>unclassified sequences</taxon>
        <taxon>metagenomes</taxon>
        <taxon>organismal metagenomes</taxon>
    </lineage>
</organism>
<sequence>FDRLYDLIDEAAGHGFLVRGTSFDHCSGNTLKDRIGLRTMLDAVENGRIEAVMVRDLEQISRNSYILVGVIEILRQNDVYLITTECDLNAELINSGLERFVGDRFTRASFGKPRFDVRLPLMDQF</sequence>
<feature type="domain" description="Resolvase/invertase-type recombinase catalytic" evidence="1">
    <location>
        <begin position="11"/>
        <end position="85"/>
    </location>
</feature>
<evidence type="ECO:0000313" key="2">
    <source>
        <dbReference type="EMBL" id="EKC80966.1"/>
    </source>
</evidence>
<dbReference type="GO" id="GO:0000150">
    <property type="term" value="F:DNA strand exchange activity"/>
    <property type="evidence" value="ECO:0007669"/>
    <property type="project" value="InterPro"/>
</dbReference>
<gene>
    <name evidence="2" type="ORF">LEA_00833</name>
</gene>
<accession>K1VAK2</accession>
<dbReference type="Gene3D" id="3.40.50.1390">
    <property type="entry name" value="Resolvase, N-terminal catalytic domain"/>
    <property type="match status" value="1"/>
</dbReference>
<dbReference type="AlphaFoldDB" id="K1VAK2"/>
<dbReference type="GO" id="GO:0003677">
    <property type="term" value="F:DNA binding"/>
    <property type="evidence" value="ECO:0007669"/>
    <property type="project" value="InterPro"/>
</dbReference>
<evidence type="ECO:0000259" key="1">
    <source>
        <dbReference type="Pfam" id="PF00239"/>
    </source>
</evidence>
<dbReference type="InterPro" id="IPR006119">
    <property type="entry name" value="Resolv_N"/>
</dbReference>
<comment type="caution">
    <text evidence="2">The sequence shown here is derived from an EMBL/GenBank/DDBJ whole genome shotgun (WGS) entry which is preliminary data.</text>
</comment>